<dbReference type="AlphaFoldDB" id="A0A3N4JJ45"/>
<dbReference type="EMBL" id="ML120445">
    <property type="protein sequence ID" value="RPA93894.1"/>
    <property type="molecule type" value="Genomic_DNA"/>
</dbReference>
<gene>
    <name evidence="2" type="ORF">L873DRAFT_1815210</name>
</gene>
<name>A0A3N4JJ45_9PEZI</name>
<sequence length="52" mass="5722">MPQTSSPPPPSKPTPPRLPTPDLPPVQSGMFYSYYVHTHSSSSNTLPHQTTF</sequence>
<dbReference type="Proteomes" id="UP000276215">
    <property type="component" value="Unassembled WGS sequence"/>
</dbReference>
<evidence type="ECO:0000313" key="2">
    <source>
        <dbReference type="EMBL" id="RPA93894.1"/>
    </source>
</evidence>
<evidence type="ECO:0000313" key="3">
    <source>
        <dbReference type="Proteomes" id="UP000276215"/>
    </source>
</evidence>
<accession>A0A3N4JJ45</accession>
<protein>
    <submittedName>
        <fullName evidence="2">Uncharacterized protein</fullName>
    </submittedName>
</protein>
<reference evidence="2 3" key="1">
    <citation type="journal article" date="2018" name="Nat. Ecol. Evol.">
        <title>Pezizomycetes genomes reveal the molecular basis of ectomycorrhizal truffle lifestyle.</title>
        <authorList>
            <person name="Murat C."/>
            <person name="Payen T."/>
            <person name="Noel B."/>
            <person name="Kuo A."/>
            <person name="Morin E."/>
            <person name="Chen J."/>
            <person name="Kohler A."/>
            <person name="Krizsan K."/>
            <person name="Balestrini R."/>
            <person name="Da Silva C."/>
            <person name="Montanini B."/>
            <person name="Hainaut M."/>
            <person name="Levati E."/>
            <person name="Barry K.W."/>
            <person name="Belfiori B."/>
            <person name="Cichocki N."/>
            <person name="Clum A."/>
            <person name="Dockter R.B."/>
            <person name="Fauchery L."/>
            <person name="Guy J."/>
            <person name="Iotti M."/>
            <person name="Le Tacon F."/>
            <person name="Lindquist E.A."/>
            <person name="Lipzen A."/>
            <person name="Malagnac F."/>
            <person name="Mello A."/>
            <person name="Molinier V."/>
            <person name="Miyauchi S."/>
            <person name="Poulain J."/>
            <person name="Riccioni C."/>
            <person name="Rubini A."/>
            <person name="Sitrit Y."/>
            <person name="Splivallo R."/>
            <person name="Traeger S."/>
            <person name="Wang M."/>
            <person name="Zifcakova L."/>
            <person name="Wipf D."/>
            <person name="Zambonelli A."/>
            <person name="Paolocci F."/>
            <person name="Nowrousian M."/>
            <person name="Ottonello S."/>
            <person name="Baldrian P."/>
            <person name="Spatafora J.W."/>
            <person name="Henrissat B."/>
            <person name="Nagy L.G."/>
            <person name="Aury J.M."/>
            <person name="Wincker P."/>
            <person name="Grigoriev I.V."/>
            <person name="Bonfante P."/>
            <person name="Martin F.M."/>
        </authorList>
    </citation>
    <scope>NUCLEOTIDE SEQUENCE [LARGE SCALE GENOMIC DNA]</scope>
    <source>
        <strain evidence="2 3">120613-1</strain>
    </source>
</reference>
<feature type="compositionally biased region" description="Pro residues" evidence="1">
    <location>
        <begin position="1"/>
        <end position="24"/>
    </location>
</feature>
<proteinExistence type="predicted"/>
<evidence type="ECO:0000256" key="1">
    <source>
        <dbReference type="SAM" id="MobiDB-lite"/>
    </source>
</evidence>
<keyword evidence="3" id="KW-1185">Reference proteome</keyword>
<feature type="region of interest" description="Disordered" evidence="1">
    <location>
        <begin position="1"/>
        <end position="27"/>
    </location>
</feature>
<organism evidence="2 3">
    <name type="scientific">Choiromyces venosus 120613-1</name>
    <dbReference type="NCBI Taxonomy" id="1336337"/>
    <lineage>
        <taxon>Eukaryota</taxon>
        <taxon>Fungi</taxon>
        <taxon>Dikarya</taxon>
        <taxon>Ascomycota</taxon>
        <taxon>Pezizomycotina</taxon>
        <taxon>Pezizomycetes</taxon>
        <taxon>Pezizales</taxon>
        <taxon>Tuberaceae</taxon>
        <taxon>Choiromyces</taxon>
    </lineage>
</organism>